<accession>F5Y0L8</accession>
<dbReference type="InterPro" id="IPR001638">
    <property type="entry name" value="Solute-binding_3/MltF_N"/>
</dbReference>
<keyword evidence="3 4" id="KW-0732">Signal</keyword>
<comment type="subcellular location">
    <subcellularLocation>
        <location evidence="1">Periplasm</location>
    </subcellularLocation>
</comment>
<dbReference type="AlphaFoldDB" id="F5Y0L8"/>
<dbReference type="PATRIC" id="fig|365046.3.peg.2382"/>
<comment type="similarity">
    <text evidence="2">Belongs to the bacterial solute-binding protein SsuA/TauA family.</text>
</comment>
<feature type="signal peptide" evidence="4">
    <location>
        <begin position="1"/>
        <end position="32"/>
    </location>
</feature>
<dbReference type="RefSeq" id="WP_013901656.1">
    <property type="nucleotide sequence ID" value="NC_015677.1"/>
</dbReference>
<evidence type="ECO:0000313" key="7">
    <source>
        <dbReference type="Proteomes" id="UP000008385"/>
    </source>
</evidence>
<sequence length="352" mass="36991">MDETRAHACTTRRRFAAVAAAAAAAVAAPALRAQGKPEKTRVTIAVGGKAAFRCLPLTISEQLGYFQAEGLDVEVIDVPAGAAPVQAIAAGAADVVSGAYEHTIQLQSRNQFFQAFVLQGRAPQVAVGVSTRTFPSLRSAADLRGRRIGVSAPGSSANMVAHAVLARAGVKAGEVSYVGVGTSADALAALRSGQIDAMSNTDPVMTMLEHRGEVRIIGDTRTLKGTREVFGGPMPAGCLYAPQEFVQKNPNTCQALANAIVRALKWLQTAGPSDIIKTVPEAYLLGDRALYLAAFDKVREAISPDGVLADDGARTAVKALASFEPTVKADKIELARTYTNDFARRAKDKFKA</sequence>
<feature type="chain" id="PRO_5003331256" evidence="4">
    <location>
        <begin position="33"/>
        <end position="352"/>
    </location>
</feature>
<reference evidence="7" key="1">
    <citation type="submission" date="2006-01" db="EMBL/GenBank/DDBJ databases">
        <title>Genome of the cyst-dividing bacterium Ramlibacter tataouinensis.</title>
        <authorList>
            <person name="Barakat M."/>
            <person name="Ortet P."/>
            <person name="De Luca G."/>
            <person name="Jourlin-Castelli C."/>
            <person name="Ansaldi M."/>
            <person name="Py B."/>
            <person name="Fichant G."/>
            <person name="Coutinho P."/>
            <person name="Voulhoux R."/>
            <person name="Bastien O."/>
            <person name="Roy S."/>
            <person name="Marechal E."/>
            <person name="Henrissat B."/>
            <person name="Quentin Y."/>
            <person name="Noirot P."/>
            <person name="Filloux A."/>
            <person name="Mejean V."/>
            <person name="DuBow M."/>
            <person name="Barras F."/>
            <person name="Heulin T."/>
        </authorList>
    </citation>
    <scope>NUCLEOTIDE SEQUENCE [LARGE SCALE GENOMIC DNA]</scope>
    <source>
        <strain evidence="7">ATCC BAA-407 / DSM 14655 / LMG 21543 / TTB310</strain>
    </source>
</reference>
<dbReference type="PANTHER" id="PTHR30024">
    <property type="entry name" value="ALIPHATIC SULFONATES-BINDING PROTEIN-RELATED"/>
    <property type="match status" value="1"/>
</dbReference>
<dbReference type="EMBL" id="CP000245">
    <property type="protein sequence ID" value="AEG93424.1"/>
    <property type="molecule type" value="Genomic_DNA"/>
</dbReference>
<reference evidence="6 7" key="2">
    <citation type="journal article" date="2011" name="PLoS ONE">
        <title>The Cyst-Dividing Bacterium Ramlibacter tataouinensis TTB310 Genome Reveals a Well-Stocked Toolbox for Adaptation to a Desert Environment.</title>
        <authorList>
            <person name="De Luca G."/>
            <person name="Barakat M."/>
            <person name="Ortet P."/>
            <person name="Fochesato S."/>
            <person name="Jourlin-Castelli C."/>
            <person name="Ansaldi M."/>
            <person name="Py B."/>
            <person name="Fichant G."/>
            <person name="Coutinho P.M."/>
            <person name="Voulhoux R."/>
            <person name="Bastien O."/>
            <person name="Marechal E."/>
            <person name="Henrissat B."/>
            <person name="Quentin Y."/>
            <person name="Noirot P."/>
            <person name="Filloux A."/>
            <person name="Mejean V."/>
            <person name="Dubow M.S."/>
            <person name="Barras F."/>
            <person name="Barbe V."/>
            <person name="Weissenbach J."/>
            <person name="Mihalcescu I."/>
            <person name="Vermeglio A."/>
            <person name="Achouak W."/>
            <person name="Heulin T."/>
        </authorList>
    </citation>
    <scope>NUCLEOTIDE SEQUENCE [LARGE SCALE GENOMIC DNA]</scope>
    <source>
        <strain evidence="7">ATCC BAA-407 / DSM 14655 / LMG 21543 / TTB310</strain>
    </source>
</reference>
<name>F5Y0L8_RAMTT</name>
<evidence type="ECO:0000256" key="2">
    <source>
        <dbReference type="ARBA" id="ARBA00010742"/>
    </source>
</evidence>
<protein>
    <submittedName>
        <fullName evidence="6">Candidate ABC type nitrate/sulfonate/bicarbonate transport system, periplasmic component</fullName>
    </submittedName>
</protein>
<evidence type="ECO:0000256" key="3">
    <source>
        <dbReference type="ARBA" id="ARBA00022729"/>
    </source>
</evidence>
<dbReference type="InterPro" id="IPR015168">
    <property type="entry name" value="SsuA/THI5"/>
</dbReference>
<dbReference type="OrthoDB" id="9806288at2"/>
<dbReference type="SMART" id="SM00062">
    <property type="entry name" value="PBPb"/>
    <property type="match status" value="1"/>
</dbReference>
<gene>
    <name evidence="6" type="ordered locus">Rta_23260</name>
</gene>
<dbReference type="InterPro" id="IPR006311">
    <property type="entry name" value="TAT_signal"/>
</dbReference>
<dbReference type="PROSITE" id="PS51318">
    <property type="entry name" value="TAT"/>
    <property type="match status" value="1"/>
</dbReference>
<dbReference type="HOGENOM" id="CLU_052162_0_0_4"/>
<evidence type="ECO:0000256" key="1">
    <source>
        <dbReference type="ARBA" id="ARBA00004418"/>
    </source>
</evidence>
<evidence type="ECO:0000259" key="5">
    <source>
        <dbReference type="SMART" id="SM00062"/>
    </source>
</evidence>
<evidence type="ECO:0000256" key="4">
    <source>
        <dbReference type="SAM" id="SignalP"/>
    </source>
</evidence>
<dbReference type="Proteomes" id="UP000008385">
    <property type="component" value="Chromosome"/>
</dbReference>
<dbReference type="GO" id="GO:0042597">
    <property type="term" value="C:periplasmic space"/>
    <property type="evidence" value="ECO:0007669"/>
    <property type="project" value="UniProtKB-SubCell"/>
</dbReference>
<dbReference type="PANTHER" id="PTHR30024:SF47">
    <property type="entry name" value="TAURINE-BINDING PERIPLASMIC PROTEIN"/>
    <property type="match status" value="1"/>
</dbReference>
<dbReference type="eggNOG" id="COG0715">
    <property type="taxonomic scope" value="Bacteria"/>
</dbReference>
<dbReference type="KEGG" id="rta:Rta_23260"/>
<dbReference type="Pfam" id="PF09084">
    <property type="entry name" value="NMT1"/>
    <property type="match status" value="1"/>
</dbReference>
<dbReference type="STRING" id="365046.Rta_23260"/>
<dbReference type="Gene3D" id="3.40.190.10">
    <property type="entry name" value="Periplasmic binding protein-like II"/>
    <property type="match status" value="2"/>
</dbReference>
<proteinExistence type="inferred from homology"/>
<feature type="domain" description="Solute-binding protein family 3/N-terminal" evidence="5">
    <location>
        <begin position="41"/>
        <end position="282"/>
    </location>
</feature>
<organism evidence="6 7">
    <name type="scientific">Ramlibacter tataouinensis (strain ATCC BAA-407 / DSM 14655 / LMG 21543 / TTB310)</name>
    <dbReference type="NCBI Taxonomy" id="365046"/>
    <lineage>
        <taxon>Bacteria</taxon>
        <taxon>Pseudomonadati</taxon>
        <taxon>Pseudomonadota</taxon>
        <taxon>Betaproteobacteria</taxon>
        <taxon>Burkholderiales</taxon>
        <taxon>Comamonadaceae</taxon>
        <taxon>Ramlibacter</taxon>
    </lineage>
</organism>
<evidence type="ECO:0000313" key="6">
    <source>
        <dbReference type="EMBL" id="AEG93424.1"/>
    </source>
</evidence>
<keyword evidence="7" id="KW-1185">Reference proteome</keyword>
<dbReference type="GO" id="GO:0042918">
    <property type="term" value="P:alkanesulfonate transmembrane transport"/>
    <property type="evidence" value="ECO:0007669"/>
    <property type="project" value="TreeGrafter"/>
</dbReference>
<dbReference type="SUPFAM" id="SSF53850">
    <property type="entry name" value="Periplasmic binding protein-like II"/>
    <property type="match status" value="1"/>
</dbReference>